<dbReference type="PROSITE" id="PS51450">
    <property type="entry name" value="LRR"/>
    <property type="match status" value="2"/>
</dbReference>
<organism evidence="14 15">
    <name type="scientific">Cannabis sativa</name>
    <name type="common">Hemp</name>
    <name type="synonym">Marijuana</name>
    <dbReference type="NCBI Taxonomy" id="3483"/>
    <lineage>
        <taxon>Eukaryota</taxon>
        <taxon>Viridiplantae</taxon>
        <taxon>Streptophyta</taxon>
        <taxon>Embryophyta</taxon>
        <taxon>Tracheophyta</taxon>
        <taxon>Spermatophyta</taxon>
        <taxon>Magnoliopsida</taxon>
        <taxon>eudicotyledons</taxon>
        <taxon>Gunneridae</taxon>
        <taxon>Pentapetalae</taxon>
        <taxon>rosids</taxon>
        <taxon>fabids</taxon>
        <taxon>Rosales</taxon>
        <taxon>Cannabaceae</taxon>
        <taxon>Cannabis</taxon>
    </lineage>
</organism>
<feature type="transmembrane region" description="Helical" evidence="12">
    <location>
        <begin position="866"/>
        <end position="885"/>
    </location>
</feature>
<dbReference type="Proteomes" id="UP000596661">
    <property type="component" value="Chromosome 8"/>
</dbReference>
<dbReference type="EnsemblPlants" id="evm.model.08.144">
    <property type="protein sequence ID" value="cds.evm.model.08.144"/>
    <property type="gene ID" value="evm.TU.08.144"/>
</dbReference>
<keyword evidence="4" id="KW-0433">Leucine-rich repeat</keyword>
<protein>
    <recommendedName>
        <fullName evidence="13">Leucine-rich repeat-containing N-terminal plant-type domain-containing protein</fullName>
    </recommendedName>
</protein>
<evidence type="ECO:0000259" key="13">
    <source>
        <dbReference type="Pfam" id="PF08263"/>
    </source>
</evidence>
<sequence length="896" mass="100803">MLLCLSSSQPICHDDERFSLLQFKESFVMDKSASGDSGAYSKIALWSKKEDCCMWDGVECDEITGHVISLDLSSSYLYGSLDSNSSLFNLIHLQSLNLEDNNFNYSQIPTSINRLSKLTYLNLADSFFFGQIPSQISELSKLSHLYLCGNLDLVSLKYLLKLENPNFQTLISNLTKLEELCLSHVVISSTIPKSLANFSSLTTLLLRECDLKGEFPANIFHLPNLQFLSVKLNDYLSGSLPSVLSSSLIGLDVCACNFSGKIPASMEKLNQLTFLDLSQNKFIGKIPSCFGNLTQLTELSLNSNQFSGQVPLSLSKLINLQTLFLDDNNLSGIVNFEMFIALKNLTAFGLSHNKLTLMFVNSGKNETFPQFTTLELSHCNLRKFPDFLRYQNQIVELKLTGNHISGQIPDWMLSISRDTLSILYLSENSLMGEVPPTICNLSSLQILDFSDNKLGGKLPPCFGEFSKSLSILSLRNNTFSGDIPEFREGIELRSIDLGYNMFEGKLSKSLTNCSMLGYLNMESNKLNDVFPYWLGFLQELEVLELQNNELHGVIGDPYRSSLHFSKLRIINLSYNNFIGKLPLKYIQSWKAMRSTNIEDFYYLRSIPFKIKSSNGGTLNVLYFYHITIPIKGKSIYYKEIQNIIAVINFSNNKFDGEIPKIIGNLKGLYSLDLSNNRLKGGIPSSLRNLRKLESLDLSQNEISGHIPSELDQLSFLQYFNVSHNNLSGPIPQSHLNTFDNSCYEGNLGLCVGYGCGFLIGFSIERIVTARKQNWSFLWSGSHQLKGVAAVAWRNVCNEKSVGGLGLKHVTESNIAAMFKYIWAIVKKEDNMWVKWVCINQVKSWLNWSMSKRTLPGCLGKAKLSKFHRGVLAAALAALVYTVWYSRNSIFFGRKKL</sequence>
<keyword evidence="11" id="KW-0325">Glycoprotein</keyword>
<evidence type="ECO:0000256" key="12">
    <source>
        <dbReference type="SAM" id="Phobius"/>
    </source>
</evidence>
<dbReference type="InterPro" id="IPR032675">
    <property type="entry name" value="LRR_dom_sf"/>
</dbReference>
<reference evidence="14" key="2">
    <citation type="submission" date="2021-03" db="UniProtKB">
        <authorList>
            <consortium name="EnsemblPlants"/>
        </authorList>
    </citation>
    <scope>IDENTIFICATION</scope>
</reference>
<evidence type="ECO:0000256" key="4">
    <source>
        <dbReference type="ARBA" id="ARBA00022614"/>
    </source>
</evidence>
<evidence type="ECO:0000256" key="6">
    <source>
        <dbReference type="ARBA" id="ARBA00022729"/>
    </source>
</evidence>
<keyword evidence="15" id="KW-1185">Reference proteome</keyword>
<evidence type="ECO:0000313" key="15">
    <source>
        <dbReference type="Proteomes" id="UP000596661"/>
    </source>
</evidence>
<comment type="similarity">
    <text evidence="2">Belongs to the RLP family.</text>
</comment>
<reference evidence="14" key="1">
    <citation type="submission" date="2018-11" db="EMBL/GenBank/DDBJ databases">
        <authorList>
            <person name="Grassa J C."/>
        </authorList>
    </citation>
    <scope>NUCLEOTIDE SEQUENCE [LARGE SCALE GENOMIC DNA]</scope>
</reference>
<dbReference type="PANTHER" id="PTHR48061">
    <property type="entry name" value="LEUCINE-RICH REPEAT RECEPTOR PROTEIN KINASE EMS1-LIKE-RELATED"/>
    <property type="match status" value="1"/>
</dbReference>
<dbReference type="SMART" id="SM00369">
    <property type="entry name" value="LRR_TYP"/>
    <property type="match status" value="9"/>
</dbReference>
<feature type="domain" description="Leucine-rich repeat-containing N-terminal plant-type" evidence="13">
    <location>
        <begin position="13"/>
        <end position="61"/>
    </location>
</feature>
<name>A0A803Q8P4_CANSA</name>
<dbReference type="InterPro" id="IPR046956">
    <property type="entry name" value="RLP23-like"/>
</dbReference>
<comment type="subcellular location">
    <subcellularLocation>
        <location evidence="1">Cell membrane</location>
        <topology evidence="1">Single-pass type I membrane protein</topology>
    </subcellularLocation>
</comment>
<keyword evidence="3" id="KW-1003">Cell membrane</keyword>
<dbReference type="GO" id="GO:0005886">
    <property type="term" value="C:plasma membrane"/>
    <property type="evidence" value="ECO:0007669"/>
    <property type="project" value="UniProtKB-SubCell"/>
</dbReference>
<evidence type="ECO:0000256" key="11">
    <source>
        <dbReference type="ARBA" id="ARBA00023180"/>
    </source>
</evidence>
<evidence type="ECO:0000256" key="10">
    <source>
        <dbReference type="ARBA" id="ARBA00023170"/>
    </source>
</evidence>
<dbReference type="Gene3D" id="3.80.10.10">
    <property type="entry name" value="Ribonuclease Inhibitor"/>
    <property type="match status" value="3"/>
</dbReference>
<dbReference type="Pfam" id="PF08263">
    <property type="entry name" value="LRRNT_2"/>
    <property type="match status" value="1"/>
</dbReference>
<keyword evidence="6" id="KW-0732">Signal</keyword>
<keyword evidence="10" id="KW-0675">Receptor</keyword>
<dbReference type="OMA" id="LEYFRIW"/>
<proteinExistence type="inferred from homology"/>
<evidence type="ECO:0000256" key="2">
    <source>
        <dbReference type="ARBA" id="ARBA00009592"/>
    </source>
</evidence>
<evidence type="ECO:0000313" key="14">
    <source>
        <dbReference type="EnsemblPlants" id="cds.evm.model.08.144"/>
    </source>
</evidence>
<keyword evidence="5 12" id="KW-0812">Transmembrane</keyword>
<keyword evidence="8 12" id="KW-1133">Transmembrane helix</keyword>
<dbReference type="FunFam" id="3.80.10.10:FF:000111">
    <property type="entry name" value="LRR receptor-like serine/threonine-protein kinase ERECTA"/>
    <property type="match status" value="1"/>
</dbReference>
<evidence type="ECO:0000256" key="7">
    <source>
        <dbReference type="ARBA" id="ARBA00022737"/>
    </source>
</evidence>
<dbReference type="SMART" id="SM00365">
    <property type="entry name" value="LRR_SD22"/>
    <property type="match status" value="6"/>
</dbReference>
<dbReference type="Pfam" id="PF13855">
    <property type="entry name" value="LRR_8"/>
    <property type="match status" value="1"/>
</dbReference>
<evidence type="ECO:0000256" key="1">
    <source>
        <dbReference type="ARBA" id="ARBA00004251"/>
    </source>
</evidence>
<evidence type="ECO:0000256" key="9">
    <source>
        <dbReference type="ARBA" id="ARBA00023136"/>
    </source>
</evidence>
<dbReference type="EMBL" id="UZAU01000679">
    <property type="status" value="NOT_ANNOTATED_CDS"/>
    <property type="molecule type" value="Genomic_DNA"/>
</dbReference>
<dbReference type="InterPro" id="IPR003591">
    <property type="entry name" value="Leu-rich_rpt_typical-subtyp"/>
</dbReference>
<accession>A0A803Q8P4</accession>
<dbReference type="AlphaFoldDB" id="A0A803Q8P4"/>
<keyword evidence="7" id="KW-0677">Repeat</keyword>
<dbReference type="FunFam" id="3.80.10.10:FF:000383">
    <property type="entry name" value="Leucine-rich repeat receptor protein kinase EMS1"/>
    <property type="match status" value="1"/>
</dbReference>
<evidence type="ECO:0000256" key="5">
    <source>
        <dbReference type="ARBA" id="ARBA00022692"/>
    </source>
</evidence>
<dbReference type="Pfam" id="PF00560">
    <property type="entry name" value="LRR_1"/>
    <property type="match status" value="5"/>
</dbReference>
<dbReference type="FunFam" id="3.80.10.10:FF:000095">
    <property type="entry name" value="LRR receptor-like serine/threonine-protein kinase GSO1"/>
    <property type="match status" value="1"/>
</dbReference>
<dbReference type="Gramene" id="evm.model.08.144">
    <property type="protein sequence ID" value="cds.evm.model.08.144"/>
    <property type="gene ID" value="evm.TU.08.144"/>
</dbReference>
<evidence type="ECO:0000256" key="3">
    <source>
        <dbReference type="ARBA" id="ARBA00022475"/>
    </source>
</evidence>
<evidence type="ECO:0000256" key="8">
    <source>
        <dbReference type="ARBA" id="ARBA00022989"/>
    </source>
</evidence>
<keyword evidence="9 12" id="KW-0472">Membrane</keyword>
<dbReference type="InterPro" id="IPR013210">
    <property type="entry name" value="LRR_N_plant-typ"/>
</dbReference>
<dbReference type="PANTHER" id="PTHR48061:SF12">
    <property type="entry name" value="DISEASE RESISTANCE LIKE PROTEIN"/>
    <property type="match status" value="1"/>
</dbReference>
<dbReference type="InterPro" id="IPR001611">
    <property type="entry name" value="Leu-rich_rpt"/>
</dbReference>
<dbReference type="PRINTS" id="PR00019">
    <property type="entry name" value="LEURICHRPT"/>
</dbReference>
<dbReference type="SUPFAM" id="SSF52047">
    <property type="entry name" value="RNI-like"/>
    <property type="match status" value="2"/>
</dbReference>